<reference evidence="4 5" key="1">
    <citation type="submission" date="2023-03" db="EMBL/GenBank/DDBJ databases">
        <title>YIM 133296 draft genome.</title>
        <authorList>
            <person name="Xiong L."/>
        </authorList>
    </citation>
    <scope>NUCLEOTIDE SEQUENCE [LARGE SCALE GENOMIC DNA]</scope>
    <source>
        <strain evidence="4 5">YIM 133296</strain>
    </source>
</reference>
<dbReference type="PANTHER" id="PTHR37313:SF1">
    <property type="entry name" value="UPF0749 PROTEIN RV1823"/>
    <property type="match status" value="1"/>
</dbReference>
<keyword evidence="5" id="KW-1185">Reference proteome</keyword>
<dbReference type="Gene3D" id="3.30.70.1880">
    <property type="entry name" value="Protein of unknown function DUF881"/>
    <property type="match status" value="1"/>
</dbReference>
<evidence type="ECO:0000313" key="5">
    <source>
        <dbReference type="Proteomes" id="UP001528912"/>
    </source>
</evidence>
<dbReference type="InterPro" id="IPR010273">
    <property type="entry name" value="DUF881"/>
</dbReference>
<gene>
    <name evidence="4" type="ORF">P4R38_18550</name>
</gene>
<keyword evidence="3" id="KW-0812">Transmembrane</keyword>
<organism evidence="4 5">
    <name type="scientific">Luteipulveratus flavus</name>
    <dbReference type="NCBI Taxonomy" id="3031728"/>
    <lineage>
        <taxon>Bacteria</taxon>
        <taxon>Bacillati</taxon>
        <taxon>Actinomycetota</taxon>
        <taxon>Actinomycetes</taxon>
        <taxon>Micrococcales</taxon>
        <taxon>Dermacoccaceae</taxon>
        <taxon>Luteipulveratus</taxon>
    </lineage>
</organism>
<keyword evidence="3" id="KW-1133">Transmembrane helix</keyword>
<dbReference type="EMBL" id="JAROAV010000052">
    <property type="protein sequence ID" value="MDF8266257.1"/>
    <property type="molecule type" value="Genomic_DNA"/>
</dbReference>
<feature type="region of interest" description="Disordered" evidence="2">
    <location>
        <begin position="134"/>
        <end position="161"/>
    </location>
</feature>
<comment type="similarity">
    <text evidence="1">Belongs to the UPF0749 family.</text>
</comment>
<evidence type="ECO:0000256" key="2">
    <source>
        <dbReference type="SAM" id="MobiDB-lite"/>
    </source>
</evidence>
<evidence type="ECO:0000256" key="1">
    <source>
        <dbReference type="ARBA" id="ARBA00009108"/>
    </source>
</evidence>
<sequence>MSLLTDLMEHPLDPGYQAAADRRAASGGPARSGGLRSPLVIVTCVLIGLLLIAAAQTLRLPQDAADRQRQQLVDQIHGQQKAIDGKTRTISDLQHEISDAQRRVLDQGSGVSVAEQLERVELASGAVAVHGPGVKLTLDDAPSNPDADEQSNSEEESSITSSDLQILTNGFWQAGAEAISINGQRLTSTSSIRFAGPAITIDFRPIARPYVVSAIGEPGGMRKRFEEGPSGDYLKALPSQIDIRVKMDDADRLSVPASSSSVLQYARTASTKTATGSTSTQKETP</sequence>
<accession>A0ABT6CBH8</accession>
<feature type="region of interest" description="Disordered" evidence="2">
    <location>
        <begin position="256"/>
        <end position="285"/>
    </location>
</feature>
<feature type="transmembrane region" description="Helical" evidence="3">
    <location>
        <begin position="39"/>
        <end position="60"/>
    </location>
</feature>
<evidence type="ECO:0000313" key="4">
    <source>
        <dbReference type="EMBL" id="MDF8266257.1"/>
    </source>
</evidence>
<keyword evidence="3" id="KW-0472">Membrane</keyword>
<dbReference type="Pfam" id="PF05949">
    <property type="entry name" value="DUF881"/>
    <property type="match status" value="1"/>
</dbReference>
<dbReference type="PANTHER" id="PTHR37313">
    <property type="entry name" value="UPF0749 PROTEIN RV1825"/>
    <property type="match status" value="1"/>
</dbReference>
<evidence type="ECO:0000256" key="3">
    <source>
        <dbReference type="SAM" id="Phobius"/>
    </source>
</evidence>
<feature type="compositionally biased region" description="Acidic residues" evidence="2">
    <location>
        <begin position="146"/>
        <end position="157"/>
    </location>
</feature>
<proteinExistence type="inferred from homology"/>
<protein>
    <submittedName>
        <fullName evidence="4">DUF881 domain-containing protein</fullName>
    </submittedName>
</protein>
<feature type="compositionally biased region" description="Low complexity" evidence="2">
    <location>
        <begin position="266"/>
        <end position="285"/>
    </location>
</feature>
<name>A0ABT6CBH8_9MICO</name>
<dbReference type="Proteomes" id="UP001528912">
    <property type="component" value="Unassembled WGS sequence"/>
</dbReference>
<comment type="caution">
    <text evidence="4">The sequence shown here is derived from an EMBL/GenBank/DDBJ whole genome shotgun (WGS) entry which is preliminary data.</text>
</comment>